<accession>A0A151P3X6</accession>
<evidence type="ECO:0000313" key="2">
    <source>
        <dbReference type="Proteomes" id="UP000050525"/>
    </source>
</evidence>
<reference evidence="1 2" key="1">
    <citation type="journal article" date="2012" name="Genome Biol.">
        <title>Sequencing three crocodilian genomes to illuminate the evolution of archosaurs and amniotes.</title>
        <authorList>
            <person name="St John J.A."/>
            <person name="Braun E.L."/>
            <person name="Isberg S.R."/>
            <person name="Miles L.G."/>
            <person name="Chong A.Y."/>
            <person name="Gongora J."/>
            <person name="Dalzell P."/>
            <person name="Moran C."/>
            <person name="Bed'hom B."/>
            <person name="Abzhanov A."/>
            <person name="Burgess S.C."/>
            <person name="Cooksey A.M."/>
            <person name="Castoe T.A."/>
            <person name="Crawford N.G."/>
            <person name="Densmore L.D."/>
            <person name="Drew J.C."/>
            <person name="Edwards S.V."/>
            <person name="Faircloth B.C."/>
            <person name="Fujita M.K."/>
            <person name="Greenwold M.J."/>
            <person name="Hoffmann F.G."/>
            <person name="Howard J.M."/>
            <person name="Iguchi T."/>
            <person name="Janes D.E."/>
            <person name="Khan S.Y."/>
            <person name="Kohno S."/>
            <person name="de Koning A.J."/>
            <person name="Lance S.L."/>
            <person name="McCarthy F.M."/>
            <person name="McCormack J.E."/>
            <person name="Merchant M.E."/>
            <person name="Peterson D.G."/>
            <person name="Pollock D.D."/>
            <person name="Pourmand N."/>
            <person name="Raney B.J."/>
            <person name="Roessler K.A."/>
            <person name="Sanford J.R."/>
            <person name="Sawyer R.H."/>
            <person name="Schmidt C.J."/>
            <person name="Triplett E.W."/>
            <person name="Tuberville T.D."/>
            <person name="Venegas-Anaya M."/>
            <person name="Howard J.T."/>
            <person name="Jarvis E.D."/>
            <person name="Guillette L.J.Jr."/>
            <person name="Glenn T.C."/>
            <person name="Green R.E."/>
            <person name="Ray D.A."/>
        </authorList>
    </citation>
    <scope>NUCLEOTIDE SEQUENCE [LARGE SCALE GENOMIC DNA]</scope>
    <source>
        <strain evidence="1">KSC_2009_1</strain>
    </source>
</reference>
<protein>
    <submittedName>
        <fullName evidence="1">Uncharacterized protein</fullName>
    </submittedName>
</protein>
<dbReference type="AlphaFoldDB" id="A0A151P3X6"/>
<organism evidence="1 2">
    <name type="scientific">Alligator mississippiensis</name>
    <name type="common">American alligator</name>
    <dbReference type="NCBI Taxonomy" id="8496"/>
    <lineage>
        <taxon>Eukaryota</taxon>
        <taxon>Metazoa</taxon>
        <taxon>Chordata</taxon>
        <taxon>Craniata</taxon>
        <taxon>Vertebrata</taxon>
        <taxon>Euteleostomi</taxon>
        <taxon>Archelosauria</taxon>
        <taxon>Archosauria</taxon>
        <taxon>Crocodylia</taxon>
        <taxon>Alligatoridae</taxon>
        <taxon>Alligatorinae</taxon>
        <taxon>Alligator</taxon>
    </lineage>
</organism>
<proteinExistence type="predicted"/>
<evidence type="ECO:0000313" key="1">
    <source>
        <dbReference type="EMBL" id="KYO43629.1"/>
    </source>
</evidence>
<keyword evidence="2" id="KW-1185">Reference proteome</keyword>
<name>A0A151P3X6_ALLMI</name>
<dbReference type="EMBL" id="AKHW03001146">
    <property type="protein sequence ID" value="KYO43629.1"/>
    <property type="molecule type" value="Genomic_DNA"/>
</dbReference>
<sequence length="69" mass="7357">MPSSSVLRSCAVGALSRIGGSGVNNETSSPQKPRTKITMTEEELETSVCECGICLSPLRTDVMLWQKGV</sequence>
<dbReference type="Proteomes" id="UP000050525">
    <property type="component" value="Unassembled WGS sequence"/>
</dbReference>
<comment type="caution">
    <text evidence="1">The sequence shown here is derived from an EMBL/GenBank/DDBJ whole genome shotgun (WGS) entry which is preliminary data.</text>
</comment>
<gene>
    <name evidence="1" type="ORF">Y1Q_0013638</name>
</gene>